<name>A0A5C5VNS6_9BACT</name>
<dbReference type="InterPro" id="IPR008979">
    <property type="entry name" value="Galactose-bd-like_sf"/>
</dbReference>
<gene>
    <name evidence="3" type="ORF">Enr8_14110</name>
</gene>
<dbReference type="Proteomes" id="UP000318878">
    <property type="component" value="Unassembled WGS sequence"/>
</dbReference>
<comment type="caution">
    <text evidence="3">The sequence shown here is derived from an EMBL/GenBank/DDBJ whole genome shotgun (WGS) entry which is preliminary data.</text>
</comment>
<feature type="chain" id="PRO_5022748676" evidence="1">
    <location>
        <begin position="22"/>
        <end position="401"/>
    </location>
</feature>
<reference evidence="3 4" key="1">
    <citation type="submission" date="2019-02" db="EMBL/GenBank/DDBJ databases">
        <title>Deep-cultivation of Planctomycetes and their phenomic and genomic characterization uncovers novel biology.</title>
        <authorList>
            <person name="Wiegand S."/>
            <person name="Jogler M."/>
            <person name="Boedeker C."/>
            <person name="Pinto D."/>
            <person name="Vollmers J."/>
            <person name="Rivas-Marin E."/>
            <person name="Kohn T."/>
            <person name="Peeters S.H."/>
            <person name="Heuer A."/>
            <person name="Rast P."/>
            <person name="Oberbeckmann S."/>
            <person name="Bunk B."/>
            <person name="Jeske O."/>
            <person name="Meyerdierks A."/>
            <person name="Storesund J.E."/>
            <person name="Kallscheuer N."/>
            <person name="Luecker S."/>
            <person name="Lage O.M."/>
            <person name="Pohl T."/>
            <person name="Merkel B.J."/>
            <person name="Hornburger P."/>
            <person name="Mueller R.-W."/>
            <person name="Bruemmer F."/>
            <person name="Labrenz M."/>
            <person name="Spormann A.M."/>
            <person name="Op Den Camp H."/>
            <person name="Overmann J."/>
            <person name="Amann R."/>
            <person name="Jetten M.S.M."/>
            <person name="Mascher T."/>
            <person name="Medema M.H."/>
            <person name="Devos D.P."/>
            <person name="Kaster A.-K."/>
            <person name="Ovreas L."/>
            <person name="Rohde M."/>
            <person name="Galperin M.Y."/>
            <person name="Jogler C."/>
        </authorList>
    </citation>
    <scope>NUCLEOTIDE SEQUENCE [LARGE SCALE GENOMIC DNA]</scope>
    <source>
        <strain evidence="3 4">Enr8</strain>
    </source>
</reference>
<dbReference type="InterPro" id="IPR013222">
    <property type="entry name" value="Glyco_hyd_98_carb-bd"/>
</dbReference>
<protein>
    <submittedName>
        <fullName evidence="3">NPCBM/NEW2 domain protein</fullName>
    </submittedName>
</protein>
<evidence type="ECO:0000313" key="4">
    <source>
        <dbReference type="Proteomes" id="UP000318878"/>
    </source>
</evidence>
<dbReference type="RefSeq" id="WP_186767483.1">
    <property type="nucleotide sequence ID" value="NZ_SJPF01000001.1"/>
</dbReference>
<dbReference type="AlphaFoldDB" id="A0A5C5VNS6"/>
<keyword evidence="1" id="KW-0732">Signal</keyword>
<dbReference type="InterPro" id="IPR038637">
    <property type="entry name" value="NPCBM_sf"/>
</dbReference>
<dbReference type="SMART" id="SM00776">
    <property type="entry name" value="NPCBM"/>
    <property type="match status" value="1"/>
</dbReference>
<feature type="domain" description="Glycosyl hydrolase family 98 putative carbohydrate-binding module" evidence="2">
    <location>
        <begin position="251"/>
        <end position="401"/>
    </location>
</feature>
<proteinExistence type="predicted"/>
<evidence type="ECO:0000259" key="2">
    <source>
        <dbReference type="SMART" id="SM00776"/>
    </source>
</evidence>
<organism evidence="3 4">
    <name type="scientific">Blastopirellula retiformator</name>
    <dbReference type="NCBI Taxonomy" id="2527970"/>
    <lineage>
        <taxon>Bacteria</taxon>
        <taxon>Pseudomonadati</taxon>
        <taxon>Planctomycetota</taxon>
        <taxon>Planctomycetia</taxon>
        <taxon>Pirellulales</taxon>
        <taxon>Pirellulaceae</taxon>
        <taxon>Blastopirellula</taxon>
    </lineage>
</organism>
<evidence type="ECO:0000313" key="3">
    <source>
        <dbReference type="EMBL" id="TWT39710.1"/>
    </source>
</evidence>
<sequence precursor="true">MFRLCLFAFVGLLVCATCSLRAEGTLLERNQQRRTAQLTGIEGDQWTFAIDGQSETLPAAQIVQFGAPAAVVKTPLVLLNGGGRIVLQDILLARRELIGYPSKAFDEVKLPLRLIRGIALRLPLDDVKRQALLDRIQGYAGNDDQLLLENGDVISGLVAAIKSETIQLETESTSLEVDRTRVAAILFAPSLAPSSGVAFDAWLGLSDGSLLPVRKIAMAGKEMQVEIARDVVLESVPGAKLQRDVVYAAPQSGEVIYLSDLPKLQAKQISFLTTGWSFQRDRSVLGGELAAGGKLYRKGLGVHSTSRLAAPIPKGFVRFAAEIAVDQSSGDEGSVRFRVYLAGPNGAWKSAYQSETMRGGMPPQSINVPLGNAAAIALVVDFADRGDVKDRADWLSARFEK</sequence>
<accession>A0A5C5VNS6</accession>
<dbReference type="SUPFAM" id="SSF49785">
    <property type="entry name" value="Galactose-binding domain-like"/>
    <property type="match status" value="1"/>
</dbReference>
<keyword evidence="4" id="KW-1185">Reference proteome</keyword>
<evidence type="ECO:0000256" key="1">
    <source>
        <dbReference type="SAM" id="SignalP"/>
    </source>
</evidence>
<dbReference type="Gene3D" id="2.60.120.1060">
    <property type="entry name" value="NPCBM/NEW2 domain"/>
    <property type="match status" value="1"/>
</dbReference>
<dbReference type="Pfam" id="PF08305">
    <property type="entry name" value="NPCBM"/>
    <property type="match status" value="1"/>
</dbReference>
<feature type="signal peptide" evidence="1">
    <location>
        <begin position="1"/>
        <end position="21"/>
    </location>
</feature>
<dbReference type="EMBL" id="SJPF01000001">
    <property type="protein sequence ID" value="TWT39710.1"/>
    <property type="molecule type" value="Genomic_DNA"/>
</dbReference>